<comment type="cofactor">
    <cofactor evidence="1">
        <name>Mg(2+)</name>
        <dbReference type="ChEBI" id="CHEBI:18420"/>
    </cofactor>
</comment>
<dbReference type="GO" id="GO:0005524">
    <property type="term" value="F:ATP binding"/>
    <property type="evidence" value="ECO:0007669"/>
    <property type="project" value="UniProtKB-KW"/>
</dbReference>
<dbReference type="GO" id="GO:0016301">
    <property type="term" value="F:kinase activity"/>
    <property type="evidence" value="ECO:0007669"/>
    <property type="project" value="UniProtKB-KW"/>
</dbReference>
<keyword evidence="6" id="KW-0067">ATP-binding</keyword>
<dbReference type="InterPro" id="IPR016064">
    <property type="entry name" value="NAD/diacylglycerol_kinase_sf"/>
</dbReference>
<dbReference type="InterPro" id="IPR050187">
    <property type="entry name" value="Lipid_Phosphate_FormReg"/>
</dbReference>
<evidence type="ECO:0000256" key="4">
    <source>
        <dbReference type="ARBA" id="ARBA00022741"/>
    </source>
</evidence>
<dbReference type="AlphaFoldDB" id="N0E1P1"/>
<dbReference type="Gene3D" id="2.60.200.40">
    <property type="match status" value="1"/>
</dbReference>
<dbReference type="Gene3D" id="3.40.50.10330">
    <property type="entry name" value="Probable inorganic polyphosphate/atp-NAD kinase, domain 1"/>
    <property type="match status" value="1"/>
</dbReference>
<dbReference type="PANTHER" id="PTHR12358:SF106">
    <property type="entry name" value="LIPID KINASE YEGS"/>
    <property type="match status" value="1"/>
</dbReference>
<keyword evidence="11" id="KW-1185">Reference proteome</keyword>
<keyword evidence="8" id="KW-1208">Phospholipid metabolism</keyword>
<dbReference type="InterPro" id="IPR001206">
    <property type="entry name" value="Diacylglycerol_kinase_cat_dom"/>
</dbReference>
<dbReference type="Pfam" id="PF00781">
    <property type="entry name" value="DAGK_cat"/>
    <property type="match status" value="1"/>
</dbReference>
<dbReference type="eggNOG" id="COG1597">
    <property type="taxonomic scope" value="Bacteria"/>
</dbReference>
<keyword evidence="5" id="KW-0418">Kinase</keyword>
<evidence type="ECO:0000256" key="2">
    <source>
        <dbReference type="ARBA" id="ARBA00005983"/>
    </source>
</evidence>
<comment type="caution">
    <text evidence="10">The sequence shown here is derived from an EMBL/GenBank/DDBJ whole genome shotgun (WGS) entry which is preliminary data.</text>
</comment>
<keyword evidence="7" id="KW-0594">Phospholipid biosynthesis</keyword>
<keyword evidence="7" id="KW-0444">Lipid biosynthesis</keyword>
<reference evidence="10 11" key="1">
    <citation type="journal article" date="2013" name="ISME J.">
        <title>A metabolic model for members of the genus Tetrasphaera involved in enhanced biological phosphorus removal.</title>
        <authorList>
            <person name="Kristiansen R."/>
            <person name="Nguyen H.T.T."/>
            <person name="Saunders A.M."/>
            <person name="Nielsen J.L."/>
            <person name="Wimmer R."/>
            <person name="Le V.Q."/>
            <person name="McIlroy S.J."/>
            <person name="Petrovski S."/>
            <person name="Seviour R.J."/>
            <person name="Calteau A."/>
            <person name="Nielsen K.L."/>
            <person name="Nielsen P.H."/>
        </authorList>
    </citation>
    <scope>NUCLEOTIDE SEQUENCE [LARGE SCALE GENOMIC DNA]</scope>
    <source>
        <strain evidence="10 11">Lp2</strain>
    </source>
</reference>
<evidence type="ECO:0000259" key="9">
    <source>
        <dbReference type="PROSITE" id="PS50146"/>
    </source>
</evidence>
<evidence type="ECO:0000256" key="7">
    <source>
        <dbReference type="ARBA" id="ARBA00023209"/>
    </source>
</evidence>
<dbReference type="HOGENOM" id="CLU_045532_2_2_11"/>
<organism evidence="10 11">
    <name type="scientific">Phycicoccus elongatus Lp2</name>
    <dbReference type="NCBI Taxonomy" id="1193181"/>
    <lineage>
        <taxon>Bacteria</taxon>
        <taxon>Bacillati</taxon>
        <taxon>Actinomycetota</taxon>
        <taxon>Actinomycetes</taxon>
        <taxon>Micrococcales</taxon>
        <taxon>Intrasporangiaceae</taxon>
        <taxon>Phycicoccus</taxon>
    </lineage>
</organism>
<dbReference type="PANTHER" id="PTHR12358">
    <property type="entry name" value="SPHINGOSINE KINASE"/>
    <property type="match status" value="1"/>
</dbReference>
<dbReference type="GO" id="GO:0008654">
    <property type="term" value="P:phospholipid biosynthetic process"/>
    <property type="evidence" value="ECO:0007669"/>
    <property type="project" value="UniProtKB-KW"/>
</dbReference>
<dbReference type="STRING" id="1193181.BN10_120010"/>
<name>N0E1P1_9MICO</name>
<evidence type="ECO:0000313" key="11">
    <source>
        <dbReference type="Proteomes" id="UP000013167"/>
    </source>
</evidence>
<keyword evidence="7" id="KW-0443">Lipid metabolism</keyword>
<dbReference type="RefSeq" id="WP_010849210.1">
    <property type="nucleotide sequence ID" value="NZ_HF570956.1"/>
</dbReference>
<comment type="similarity">
    <text evidence="2">Belongs to the diacylglycerol/lipid kinase family.</text>
</comment>
<dbReference type="InterPro" id="IPR017438">
    <property type="entry name" value="ATP-NAD_kinase_N"/>
</dbReference>
<keyword evidence="3" id="KW-0808">Transferase</keyword>
<evidence type="ECO:0000256" key="8">
    <source>
        <dbReference type="ARBA" id="ARBA00023264"/>
    </source>
</evidence>
<dbReference type="Pfam" id="PF19279">
    <property type="entry name" value="YegS_C"/>
    <property type="match status" value="1"/>
</dbReference>
<accession>N0E1P1</accession>
<dbReference type="PROSITE" id="PS50146">
    <property type="entry name" value="DAGK"/>
    <property type="match status" value="1"/>
</dbReference>
<sequence>MSTVSRPGPIVVVVNPTKFDGLGEVRQELSRLGTEHEVEIRVVETTEDDPGFGQTRTALDQGAAVVCALGGDGTVRAVAQELAGTGVPLGLLPGGTGNLLARNLDVPVSGISEAMEVVLDGVDRVIDLGWLDLDGDRHAFTVMAGLGFDAKIMDDAPEGVKARVGWAAYVMSASKHLGDNSFQASAAIDAGAPESCDARTVIVGNCGTLTGGIVLLPDAVIDDGVLDVAILTPQSLADWTALAGRVLVGKEADGPSIERRQGRQVELTAQPAQLVEVDGDVLEKGTRVTISIDPATLIVRVPRSATGRHP</sequence>
<dbReference type="EMBL" id="CAIZ01000024">
    <property type="protein sequence ID" value="CCH68814.1"/>
    <property type="molecule type" value="Genomic_DNA"/>
</dbReference>
<keyword evidence="4" id="KW-0547">Nucleotide-binding</keyword>
<evidence type="ECO:0000256" key="1">
    <source>
        <dbReference type="ARBA" id="ARBA00001946"/>
    </source>
</evidence>
<evidence type="ECO:0000256" key="3">
    <source>
        <dbReference type="ARBA" id="ARBA00022679"/>
    </source>
</evidence>
<proteinExistence type="inferred from homology"/>
<dbReference type="GO" id="GO:0005886">
    <property type="term" value="C:plasma membrane"/>
    <property type="evidence" value="ECO:0007669"/>
    <property type="project" value="TreeGrafter"/>
</dbReference>
<evidence type="ECO:0000256" key="5">
    <source>
        <dbReference type="ARBA" id="ARBA00022777"/>
    </source>
</evidence>
<evidence type="ECO:0000313" key="10">
    <source>
        <dbReference type="EMBL" id="CCH68814.1"/>
    </source>
</evidence>
<dbReference type="SMART" id="SM00046">
    <property type="entry name" value="DAGKc"/>
    <property type="match status" value="1"/>
</dbReference>
<gene>
    <name evidence="10" type="ORF">BN10_120010</name>
</gene>
<dbReference type="SUPFAM" id="SSF111331">
    <property type="entry name" value="NAD kinase/diacylglycerol kinase-like"/>
    <property type="match status" value="1"/>
</dbReference>
<evidence type="ECO:0000256" key="6">
    <source>
        <dbReference type="ARBA" id="ARBA00022840"/>
    </source>
</evidence>
<protein>
    <recommendedName>
        <fullName evidence="9">DAGKc domain-containing protein</fullName>
    </recommendedName>
</protein>
<feature type="domain" description="DAGKc" evidence="9">
    <location>
        <begin position="5"/>
        <end position="135"/>
    </location>
</feature>
<dbReference type="InterPro" id="IPR045540">
    <property type="entry name" value="YegS/DAGK_C"/>
</dbReference>
<dbReference type="Proteomes" id="UP000013167">
    <property type="component" value="Unassembled WGS sequence"/>
</dbReference>